<reference evidence="1 2" key="1">
    <citation type="submission" date="2024-04" db="EMBL/GenBank/DDBJ databases">
        <authorList>
            <person name="Fracassetti M."/>
        </authorList>
    </citation>
    <scope>NUCLEOTIDE SEQUENCE [LARGE SCALE GENOMIC DNA]</scope>
</reference>
<organism evidence="1 2">
    <name type="scientific">Linum trigynum</name>
    <dbReference type="NCBI Taxonomy" id="586398"/>
    <lineage>
        <taxon>Eukaryota</taxon>
        <taxon>Viridiplantae</taxon>
        <taxon>Streptophyta</taxon>
        <taxon>Embryophyta</taxon>
        <taxon>Tracheophyta</taxon>
        <taxon>Spermatophyta</taxon>
        <taxon>Magnoliopsida</taxon>
        <taxon>eudicotyledons</taxon>
        <taxon>Gunneridae</taxon>
        <taxon>Pentapetalae</taxon>
        <taxon>rosids</taxon>
        <taxon>fabids</taxon>
        <taxon>Malpighiales</taxon>
        <taxon>Linaceae</taxon>
        <taxon>Linum</taxon>
    </lineage>
</organism>
<dbReference type="EMBL" id="OZ034820">
    <property type="protein sequence ID" value="CAL1403390.1"/>
    <property type="molecule type" value="Genomic_DNA"/>
</dbReference>
<dbReference type="Proteomes" id="UP001497516">
    <property type="component" value="Chromosome 7"/>
</dbReference>
<proteinExistence type="predicted"/>
<keyword evidence="2" id="KW-1185">Reference proteome</keyword>
<evidence type="ECO:0000313" key="1">
    <source>
        <dbReference type="EMBL" id="CAL1403390.1"/>
    </source>
</evidence>
<evidence type="ECO:0000313" key="2">
    <source>
        <dbReference type="Proteomes" id="UP001497516"/>
    </source>
</evidence>
<dbReference type="AlphaFoldDB" id="A0AAV2G0Q7"/>
<gene>
    <name evidence="1" type="ORF">LTRI10_LOCUS43329</name>
</gene>
<sequence>MAGRGHLSAVPTIKLFPISNPLAETLPCSQSATHLFPVREDGPSEINGLFLDPNKLSTASIGRFAPSSRRDVVPGSGFRNRAYILCDLCISLLHALLKRDGSGFVGLER</sequence>
<name>A0AAV2G0Q7_9ROSI</name>
<accession>A0AAV2G0Q7</accession>
<protein>
    <submittedName>
        <fullName evidence="1">Uncharacterized protein</fullName>
    </submittedName>
</protein>